<dbReference type="Gene3D" id="1.10.860.10">
    <property type="entry name" value="DNAb Helicase, Chain A"/>
    <property type="match status" value="1"/>
</dbReference>
<evidence type="ECO:0008006" key="5">
    <source>
        <dbReference type="Google" id="ProtNLM"/>
    </source>
</evidence>
<evidence type="ECO:0000313" key="4">
    <source>
        <dbReference type="Proteomes" id="UP001609219"/>
    </source>
</evidence>
<dbReference type="EMBL" id="JBIMSP010000119">
    <property type="protein sequence ID" value="MFH5245987.1"/>
    <property type="molecule type" value="Genomic_DNA"/>
</dbReference>
<name>A0ABW7KY62_9NOCA</name>
<dbReference type="InterPro" id="IPR036185">
    <property type="entry name" value="DNA_heli_DnaB-like_N_sf"/>
</dbReference>
<organism evidence="2 3">
    <name type="scientific">Antrihabitans spumae</name>
    <dbReference type="NCBI Taxonomy" id="3373370"/>
    <lineage>
        <taxon>Bacteria</taxon>
        <taxon>Bacillati</taxon>
        <taxon>Actinomycetota</taxon>
        <taxon>Actinomycetes</taxon>
        <taxon>Mycobacteriales</taxon>
        <taxon>Nocardiaceae</taxon>
        <taxon>Antrihabitans</taxon>
    </lineage>
</organism>
<gene>
    <name evidence="2" type="ORF">ACHIPV_29610</name>
    <name evidence="1" type="ORF">ACHIRB_06420</name>
</gene>
<proteinExistence type="predicted"/>
<dbReference type="RefSeq" id="WP_395126651.1">
    <property type="nucleotide sequence ID" value="NZ_JBIMSN010000025.1"/>
</dbReference>
<keyword evidence="4" id="KW-1185">Reference proteome</keyword>
<comment type="caution">
    <text evidence="2">The sequence shown here is derived from an EMBL/GenBank/DDBJ whole genome shotgun (WGS) entry which is preliminary data.</text>
</comment>
<protein>
    <recommendedName>
        <fullName evidence="5">DNA helicase DnaB-like N-terminal domain-containing protein</fullName>
    </recommendedName>
</protein>
<sequence length="101" mass="10982">MSAALALVPEVVAGEFDAALDSDDVNYTPQLDVEAQTLCALLWASPEVARSVVDVLTAGDFYRPVYGELLWNLVCQHLRAPRIDVGAVRLAVLAERGAKKW</sequence>
<dbReference type="EMBL" id="JBIMSN010000025">
    <property type="protein sequence ID" value="MFH5228211.1"/>
    <property type="molecule type" value="Genomic_DNA"/>
</dbReference>
<dbReference type="Proteomes" id="UP001609176">
    <property type="component" value="Unassembled WGS sequence"/>
</dbReference>
<evidence type="ECO:0000313" key="1">
    <source>
        <dbReference type="EMBL" id="MFH5228211.1"/>
    </source>
</evidence>
<evidence type="ECO:0000313" key="3">
    <source>
        <dbReference type="Proteomes" id="UP001609176"/>
    </source>
</evidence>
<dbReference type="SUPFAM" id="SSF48024">
    <property type="entry name" value="N-terminal domain of DnaB helicase"/>
    <property type="match status" value="1"/>
</dbReference>
<dbReference type="InterPro" id="IPR016136">
    <property type="entry name" value="DNA_helicase_N/primase_C"/>
</dbReference>
<dbReference type="Proteomes" id="UP001609219">
    <property type="component" value="Unassembled WGS sequence"/>
</dbReference>
<reference evidence="3 4" key="1">
    <citation type="submission" date="2024-10" db="EMBL/GenBank/DDBJ databases">
        <authorList>
            <person name="Riesco R."/>
        </authorList>
    </citation>
    <scope>NUCLEOTIDE SEQUENCE [LARGE SCALE GENOMIC DNA]</scope>
    <source>
        <strain evidence="2 3">NCIMB 15448</strain>
        <strain evidence="1 4">NCIMB 15450</strain>
    </source>
</reference>
<accession>A0ABW7KY62</accession>
<evidence type="ECO:0000313" key="2">
    <source>
        <dbReference type="EMBL" id="MFH5245987.1"/>
    </source>
</evidence>